<evidence type="ECO:0000313" key="1">
    <source>
        <dbReference type="EMBL" id="CAD2175210.1"/>
    </source>
</evidence>
<organism evidence="1 2">
    <name type="scientific">Meloidogyne enterolobii</name>
    <name type="common">Root-knot nematode worm</name>
    <name type="synonym">Meloidogyne mayaguensis</name>
    <dbReference type="NCBI Taxonomy" id="390850"/>
    <lineage>
        <taxon>Eukaryota</taxon>
        <taxon>Metazoa</taxon>
        <taxon>Ecdysozoa</taxon>
        <taxon>Nematoda</taxon>
        <taxon>Chromadorea</taxon>
        <taxon>Rhabditida</taxon>
        <taxon>Tylenchina</taxon>
        <taxon>Tylenchomorpha</taxon>
        <taxon>Tylenchoidea</taxon>
        <taxon>Meloidogynidae</taxon>
        <taxon>Meloidogyninae</taxon>
        <taxon>Meloidogyne</taxon>
    </lineage>
</organism>
<dbReference type="Proteomes" id="UP000580250">
    <property type="component" value="Unassembled WGS sequence"/>
</dbReference>
<dbReference type="AlphaFoldDB" id="A0A6V7VJU4"/>
<sequence>MSEVEVRSRTSKSGIFSIRNWGRMSTHSRGDNEMSFVGYIIMSKVKVRSSNLEIRDFRGWEVCSNEYSFESGE</sequence>
<evidence type="ECO:0000313" key="2">
    <source>
        <dbReference type="Proteomes" id="UP000580250"/>
    </source>
</evidence>
<comment type="caution">
    <text evidence="1">The sequence shown here is derived from an EMBL/GenBank/DDBJ whole genome shotgun (WGS) entry which is preliminary data.</text>
</comment>
<gene>
    <name evidence="1" type="ORF">MENT_LOCUS26923</name>
</gene>
<reference evidence="1 2" key="1">
    <citation type="submission" date="2020-08" db="EMBL/GenBank/DDBJ databases">
        <authorList>
            <person name="Koutsovoulos G."/>
            <person name="Danchin GJ E."/>
        </authorList>
    </citation>
    <scope>NUCLEOTIDE SEQUENCE [LARGE SCALE GENOMIC DNA]</scope>
</reference>
<name>A0A6V7VJU4_MELEN</name>
<proteinExistence type="predicted"/>
<protein>
    <submittedName>
        <fullName evidence="1">Uncharacterized protein</fullName>
    </submittedName>
</protein>
<dbReference type="EMBL" id="CAJEWN010000250">
    <property type="protein sequence ID" value="CAD2175210.1"/>
    <property type="molecule type" value="Genomic_DNA"/>
</dbReference>
<accession>A0A6V7VJU4</accession>